<dbReference type="RefSeq" id="XP_017992648.1">
    <property type="nucleotide sequence ID" value="XM_018135363.1"/>
</dbReference>
<evidence type="ECO:0000256" key="2">
    <source>
        <dbReference type="SAM" id="Phobius"/>
    </source>
</evidence>
<feature type="region of interest" description="Disordered" evidence="1">
    <location>
        <begin position="93"/>
        <end position="177"/>
    </location>
</feature>
<dbReference type="OrthoDB" id="5374757at2759"/>
<evidence type="ECO:0000313" key="4">
    <source>
        <dbReference type="Proteomes" id="UP000037751"/>
    </source>
</evidence>
<comment type="caution">
    <text evidence="3">The sequence shown here is derived from an EMBL/GenBank/DDBJ whole genome shotgun (WGS) entry which is preliminary data.</text>
</comment>
<accession>A0A0M8MLP6</accession>
<protein>
    <submittedName>
        <fullName evidence="3">Uncharacterized protein</fullName>
    </submittedName>
</protein>
<feature type="transmembrane region" description="Helical" evidence="2">
    <location>
        <begin position="9"/>
        <end position="26"/>
    </location>
</feature>
<keyword evidence="2" id="KW-0472">Membrane</keyword>
<dbReference type="GeneID" id="28727238"/>
<gene>
    <name evidence="3" type="ORF">Malapachy_0850</name>
</gene>
<feature type="region of interest" description="Disordered" evidence="1">
    <location>
        <begin position="242"/>
        <end position="275"/>
    </location>
</feature>
<dbReference type="VEuPathDB" id="FungiDB:Malapachy_0850"/>
<organism evidence="3 4">
    <name type="scientific">Malassezia pachydermatis</name>
    <dbReference type="NCBI Taxonomy" id="77020"/>
    <lineage>
        <taxon>Eukaryota</taxon>
        <taxon>Fungi</taxon>
        <taxon>Dikarya</taxon>
        <taxon>Basidiomycota</taxon>
        <taxon>Ustilaginomycotina</taxon>
        <taxon>Malasseziomycetes</taxon>
        <taxon>Malasseziales</taxon>
        <taxon>Malasseziaceae</taxon>
        <taxon>Malassezia</taxon>
    </lineage>
</organism>
<evidence type="ECO:0000256" key="1">
    <source>
        <dbReference type="SAM" id="MobiDB-lite"/>
    </source>
</evidence>
<keyword evidence="4" id="KW-1185">Reference proteome</keyword>
<feature type="compositionally biased region" description="Polar residues" evidence="1">
    <location>
        <begin position="93"/>
        <end position="105"/>
    </location>
</feature>
<feature type="compositionally biased region" description="Basic and acidic residues" evidence="1">
    <location>
        <begin position="142"/>
        <end position="155"/>
    </location>
</feature>
<dbReference type="Proteomes" id="UP000037751">
    <property type="component" value="Unassembled WGS sequence"/>
</dbReference>
<dbReference type="EMBL" id="LGAV01000003">
    <property type="protein sequence ID" value="KOS15016.1"/>
    <property type="molecule type" value="Genomic_DNA"/>
</dbReference>
<reference evidence="3 4" key="1">
    <citation type="submission" date="2015-07" db="EMBL/GenBank/DDBJ databases">
        <title>Draft Genome Sequence of Malassezia furfur CBS1878 and Malassezia pachydermatis CBS1879.</title>
        <authorList>
            <person name="Triana S."/>
            <person name="Ohm R."/>
            <person name="Gonzalez A."/>
            <person name="DeCock H."/>
            <person name="Restrepo S."/>
            <person name="Celis A."/>
        </authorList>
    </citation>
    <scope>NUCLEOTIDE SEQUENCE [LARGE SCALE GENOMIC DNA]</scope>
    <source>
        <strain evidence="3 4">CBS 1879</strain>
    </source>
</reference>
<evidence type="ECO:0000313" key="3">
    <source>
        <dbReference type="EMBL" id="KOS15016.1"/>
    </source>
</evidence>
<sequence length="275" mass="31007">MDRFGVRNVYYLRVSATTIISMVLYLDQRHVKWINRHPELLQQVVEHDLKPQYVDIRPDTSLPSLLYKEQAHTKGQIHVQTHAIGTVADRAAQSTLDPCSPQSRTLHFPRGPTSVDIPLTTSDKIDANAPLPPKPSQSRTTVKQESDDVEEHVIPESDNEDIPTSSQPYTLDEEPEDTRKPYVIASYSSFKVFIKELVVVVEPSAEVLAAMPDLFEVEDDDSSKKEQRQLFSAARRPFETGVAHAQFGRASHRPPPASSRRADTPLFRGMTEEPE</sequence>
<keyword evidence="2" id="KW-0812">Transmembrane</keyword>
<dbReference type="AlphaFoldDB" id="A0A0M8MLP6"/>
<keyword evidence="2" id="KW-1133">Transmembrane helix</keyword>
<name>A0A0M8MLP6_9BASI</name>
<proteinExistence type="predicted"/>